<feature type="non-terminal residue" evidence="1">
    <location>
        <position position="1"/>
    </location>
</feature>
<organism evidence="1 2">
    <name type="scientific">Perkinsus olseni</name>
    <name type="common">Perkinsus atlanticus</name>
    <dbReference type="NCBI Taxonomy" id="32597"/>
    <lineage>
        <taxon>Eukaryota</taxon>
        <taxon>Sar</taxon>
        <taxon>Alveolata</taxon>
        <taxon>Perkinsozoa</taxon>
        <taxon>Perkinsea</taxon>
        <taxon>Perkinsida</taxon>
        <taxon>Perkinsidae</taxon>
        <taxon>Perkinsus</taxon>
    </lineage>
</organism>
<protein>
    <submittedName>
        <fullName evidence="1">Uncharacterized protein</fullName>
    </submittedName>
</protein>
<proteinExistence type="predicted"/>
<evidence type="ECO:0000313" key="2">
    <source>
        <dbReference type="Proteomes" id="UP000570595"/>
    </source>
</evidence>
<reference evidence="1 2" key="1">
    <citation type="submission" date="2020-04" db="EMBL/GenBank/DDBJ databases">
        <title>Perkinsus olseni comparative genomics.</title>
        <authorList>
            <person name="Bogema D.R."/>
        </authorList>
    </citation>
    <scope>NUCLEOTIDE SEQUENCE [LARGE SCALE GENOMIC DNA]</scope>
    <source>
        <strain evidence="1">ATCC PRA-179</strain>
    </source>
</reference>
<sequence length="55" mass="5841">VVSEAIDSHSLGPHLVEALIYYALEISRARDSPYSSSTVAPSLIASADAVLRNNL</sequence>
<comment type="caution">
    <text evidence="1">The sequence shown here is derived from an EMBL/GenBank/DDBJ whole genome shotgun (WGS) entry which is preliminary data.</text>
</comment>
<dbReference type="AlphaFoldDB" id="A0A7J6KY26"/>
<dbReference type="Proteomes" id="UP000570595">
    <property type="component" value="Unassembled WGS sequence"/>
</dbReference>
<name>A0A7J6KY26_PEROL</name>
<evidence type="ECO:0000313" key="1">
    <source>
        <dbReference type="EMBL" id="KAF4652235.1"/>
    </source>
</evidence>
<dbReference type="EMBL" id="JABAHT010000746">
    <property type="protein sequence ID" value="KAF4652235.1"/>
    <property type="molecule type" value="Genomic_DNA"/>
</dbReference>
<accession>A0A7J6KY26</accession>
<gene>
    <name evidence="1" type="ORF">FOZ61_009822</name>
</gene>